<proteinExistence type="predicted"/>
<comment type="caution">
    <text evidence="2">The sequence shown here is derived from an EMBL/GenBank/DDBJ whole genome shotgun (WGS) entry which is preliminary data.</text>
</comment>
<evidence type="ECO:0000313" key="2">
    <source>
        <dbReference type="EMBL" id="MCJ0743103.1"/>
    </source>
</evidence>
<name>A0ABS9ZXR4_9SPHI</name>
<evidence type="ECO:0008006" key="4">
    <source>
        <dbReference type="Google" id="ProtNLM"/>
    </source>
</evidence>
<accession>A0ABS9ZXR4</accession>
<reference evidence="2" key="1">
    <citation type="submission" date="2022-03" db="EMBL/GenBank/DDBJ databases">
        <authorList>
            <person name="Woo C.Y."/>
        </authorList>
    </citation>
    <scope>NUCLEOTIDE SEQUENCE</scope>
    <source>
        <strain evidence="2">CYS-01</strain>
    </source>
</reference>
<dbReference type="Proteomes" id="UP001165460">
    <property type="component" value="Unassembled WGS sequence"/>
</dbReference>
<dbReference type="EMBL" id="JALGBH010000002">
    <property type="protein sequence ID" value="MCJ0743103.1"/>
    <property type="molecule type" value="Genomic_DNA"/>
</dbReference>
<keyword evidence="1" id="KW-0812">Transmembrane</keyword>
<protein>
    <recommendedName>
        <fullName evidence="4">Polyketide cyclase</fullName>
    </recommendedName>
</protein>
<sequence length="167" mass="19316">MTTKGKKIFLILSVVVPFIIYSIVYYAPIIRNAPFKAKEFVSFEYKWGVGDSLENSYNSATGVYRYVNNKDSVVVKQIKFNTQDFFYLDSVAHIQGFWNLPGQIANGEEDLKNPKALKYYMKFNYQKKSKEVTFYPDFNGNPKLKSAAVQMQKTLEQMLNDAERKAN</sequence>
<evidence type="ECO:0000313" key="3">
    <source>
        <dbReference type="Proteomes" id="UP001165460"/>
    </source>
</evidence>
<keyword evidence="1" id="KW-1133">Transmembrane helix</keyword>
<evidence type="ECO:0000256" key="1">
    <source>
        <dbReference type="SAM" id="Phobius"/>
    </source>
</evidence>
<keyword evidence="3" id="KW-1185">Reference proteome</keyword>
<gene>
    <name evidence="2" type="ORF">MMF97_10300</name>
</gene>
<organism evidence="2 3">
    <name type="scientific">Pedobacter montanisoli</name>
    <dbReference type="NCBI Taxonomy" id="2923277"/>
    <lineage>
        <taxon>Bacteria</taxon>
        <taxon>Pseudomonadati</taxon>
        <taxon>Bacteroidota</taxon>
        <taxon>Sphingobacteriia</taxon>
        <taxon>Sphingobacteriales</taxon>
        <taxon>Sphingobacteriaceae</taxon>
        <taxon>Pedobacter</taxon>
    </lineage>
</organism>
<keyword evidence="1" id="KW-0472">Membrane</keyword>
<dbReference type="RefSeq" id="WP_243362167.1">
    <property type="nucleotide sequence ID" value="NZ_JALGBH010000002.1"/>
</dbReference>
<feature type="transmembrane region" description="Helical" evidence="1">
    <location>
        <begin position="7"/>
        <end position="27"/>
    </location>
</feature>